<comment type="caution">
    <text evidence="1">The sequence shown here is derived from an EMBL/GenBank/DDBJ whole genome shotgun (WGS) entry which is preliminary data.</text>
</comment>
<protein>
    <submittedName>
        <fullName evidence="1">Glycosyltransferase family 4 protein</fullName>
    </submittedName>
</protein>
<name>A0A7J4XFE6_9BACE</name>
<dbReference type="Proteomes" id="UP000422221">
    <property type="component" value="Unassembled WGS sequence"/>
</dbReference>
<accession>A0A7J4XFE6</accession>
<sequence>MKILLLGEFSNLHWTLAEGLRKLGHEVCVVSNGDRWRNYQRDISLTRQSDSILDGIQYVLQLLRVLPLLKGYDVVQLINPCFLHLKAQKCLYIYQYLRKHNKKVFLGAFGNDFYWTSLCMKTNALRYSEFKIGDKERYTANNHNILQECLYGNTAYTTKEIAQTCNGIIACLWEYYVAYIPYFPDKTTFIPLPIDYSNITSRVRTEPEKVNFFIGIQSARSDIKGTDIMYPVLKEIQKKYPDQCRITEAIDAPYAIYQKLMDDADVQLDQLYSYTPSMNSLLAMAKGVIVLGGGEEENYEIINEKELRPIINVYPSEEDIFQKLEYIVLNKERIPELSAQSIEYVRKHHNYVKVAQQYVDFWEAH</sequence>
<organism evidence="1 2">
    <name type="scientific">Bacteroides salyersiae</name>
    <dbReference type="NCBI Taxonomy" id="291644"/>
    <lineage>
        <taxon>Bacteria</taxon>
        <taxon>Pseudomonadati</taxon>
        <taxon>Bacteroidota</taxon>
        <taxon>Bacteroidia</taxon>
        <taxon>Bacteroidales</taxon>
        <taxon>Bacteroidaceae</taxon>
        <taxon>Bacteroides</taxon>
    </lineage>
</organism>
<evidence type="ECO:0000313" key="2">
    <source>
        <dbReference type="Proteomes" id="UP000422221"/>
    </source>
</evidence>
<dbReference type="AlphaFoldDB" id="A0A7J4XFE6"/>
<proteinExistence type="predicted"/>
<reference evidence="1 2" key="1">
    <citation type="journal article" date="2019" name="Nat. Med.">
        <title>A library of human gut bacterial isolates paired with longitudinal multiomics data enables mechanistic microbiome research.</title>
        <authorList>
            <person name="Poyet M."/>
            <person name="Groussin M."/>
            <person name="Gibbons S.M."/>
            <person name="Avila-Pacheco J."/>
            <person name="Jiang X."/>
            <person name="Kearney S.M."/>
            <person name="Perrotta A.R."/>
            <person name="Berdy B."/>
            <person name="Zhao S."/>
            <person name="Lieberman T.D."/>
            <person name="Swanson P.K."/>
            <person name="Smith M."/>
            <person name="Roesemann S."/>
            <person name="Alexander J.E."/>
            <person name="Rich S.A."/>
            <person name="Livny J."/>
            <person name="Vlamakis H."/>
            <person name="Clish C."/>
            <person name="Bullock K."/>
            <person name="Deik A."/>
            <person name="Scott J."/>
            <person name="Pierce K.A."/>
            <person name="Xavier R.J."/>
            <person name="Alm E.J."/>
        </authorList>
    </citation>
    <scope>NUCLEOTIDE SEQUENCE [LARGE SCALE GENOMIC DNA]</scope>
    <source>
        <strain evidence="1 2">BIOML-A10</strain>
    </source>
</reference>
<dbReference type="Gene3D" id="3.40.50.2000">
    <property type="entry name" value="Glycogen Phosphorylase B"/>
    <property type="match status" value="1"/>
</dbReference>
<dbReference type="GeneID" id="93115623"/>
<dbReference type="EMBL" id="VWMK01000019">
    <property type="protein sequence ID" value="KAA3760649.1"/>
    <property type="molecule type" value="Genomic_DNA"/>
</dbReference>
<gene>
    <name evidence="1" type="ORF">F3F73_17395</name>
</gene>
<dbReference type="GO" id="GO:0016740">
    <property type="term" value="F:transferase activity"/>
    <property type="evidence" value="ECO:0007669"/>
    <property type="project" value="UniProtKB-KW"/>
</dbReference>
<dbReference type="RefSeq" id="WP_005926500.1">
    <property type="nucleotide sequence ID" value="NZ_CABKSE010000001.1"/>
</dbReference>
<dbReference type="SUPFAM" id="SSF53756">
    <property type="entry name" value="UDP-Glycosyltransferase/glycogen phosphorylase"/>
    <property type="match status" value="1"/>
</dbReference>
<keyword evidence="1" id="KW-0808">Transferase</keyword>
<evidence type="ECO:0000313" key="1">
    <source>
        <dbReference type="EMBL" id="KAA3760649.1"/>
    </source>
</evidence>